<gene>
    <name evidence="3" type="primary">dptF</name>
    <name evidence="3" type="ORF">HAU20_10215</name>
    <name evidence="2" type="ORF">HAU43_10005</name>
</gene>
<protein>
    <submittedName>
        <fullName evidence="3">DNA phosphorothioation-dependent restriction protein DptF</fullName>
    </submittedName>
</protein>
<reference evidence="3 4" key="2">
    <citation type="journal article" date="2021" name="Int. J. Food Microbiol.">
        <title>Safety demonstration of a microbial species for use in the food chain: Weissella confusa.</title>
        <authorList>
            <person name="Bourdichon F."/>
            <person name="Patrone V."/>
            <person name="Fontana A."/>
            <person name="Milani G."/>
            <person name="Morelli L."/>
        </authorList>
    </citation>
    <scope>NUCLEOTIDE SEQUENCE [LARGE SCALE GENOMIC DNA]</scope>
    <source>
        <strain evidence="2">CCUG 30943</strain>
        <strain evidence="3 4">CCUG 43002</strain>
    </source>
</reference>
<feature type="coiled-coil region" evidence="1">
    <location>
        <begin position="61"/>
        <end position="88"/>
    </location>
</feature>
<comment type="caution">
    <text evidence="3">The sequence shown here is derived from an EMBL/GenBank/DDBJ whole genome shotgun (WGS) entry which is preliminary data.</text>
</comment>
<dbReference type="InterPro" id="IPR017647">
    <property type="entry name" value="Dnd_assoc_3"/>
</dbReference>
<dbReference type="EMBL" id="JAAOCX010000016">
    <property type="protein sequence ID" value="MBJ7633410.1"/>
    <property type="molecule type" value="Genomic_DNA"/>
</dbReference>
<accession>A0A4Z0RK42</accession>
<name>A0A4Z0RK42_WEICO</name>
<dbReference type="Proteomes" id="UP000728106">
    <property type="component" value="Unassembled WGS sequence"/>
</dbReference>
<sequence length="647" mass="74823">MSTKYTEYYNQAGRLYAAISKKSSLKKMDYSPDALRKVAWDLRKSGDMSDFVFDYIANLTYDLDDENLELTTEELAEAQRKLGDLILDYEAGNISVDTEETKLGELMGQLSMRSREAVVDAESFSDLKKYMHVKRDIQHTLENELQVLFKKNKGVVFLVGNVGDGKSHLLAYMKDKYQDEFLNSRVDIINDATESDRPNQTAIETLLRKLQPFSDSMMMRDSSRLIVAINLGVITNLLTELRKIGGFNQLVSYLEKSGIVTGEVQEYTDAIFSNVSFFTQKSFEIENGQTKSAFYEEMFNRVFSKRDNNPFYKAYLQDVASRRERTLHKNFALMLDERIKQSVIYLLIRAQIEYKQIISARVLMNFMYDIVFTNREKITYDSYLPFLIFDNADASPLLETISKMDPTSNQTKAIDELSIDLFHAPNVLEIIEQRLGKENYSEFKFMFDLFRDKEEIPRYFVVLVNTLLRVEFLLNARNSMLDNQAYKEFVLTIQEVRDNSRSGSLFELVNRSLDYWNGNIGKEEYVVKMRSNNATTVAVKLDLEPVSMLAQGSEIILTIENENAVSGKEYSNIEIDYRTFELLQRVVKGYVLKKEDRQTAIKFDEFVSSVTRNAKATKTNLLYSPKVGKTFELKNSYDKVVLKEITE</sequence>
<evidence type="ECO:0000256" key="1">
    <source>
        <dbReference type="SAM" id="Coils"/>
    </source>
</evidence>
<reference evidence="3" key="1">
    <citation type="submission" date="2020-02" db="EMBL/GenBank/DDBJ databases">
        <authorList>
            <person name="Fontana A."/>
            <person name="Patrone V."/>
            <person name="Morelli L."/>
        </authorList>
    </citation>
    <scope>NUCLEOTIDE SEQUENCE</scope>
    <source>
        <strain evidence="2">CCUG 30943</strain>
        <strain evidence="3">CCUG 43002</strain>
    </source>
</reference>
<dbReference type="EMBL" id="JAAOCP010000016">
    <property type="protein sequence ID" value="MBJ7639748.1"/>
    <property type="molecule type" value="Genomic_DNA"/>
</dbReference>
<evidence type="ECO:0000313" key="4">
    <source>
        <dbReference type="Proteomes" id="UP000728106"/>
    </source>
</evidence>
<evidence type="ECO:0000313" key="3">
    <source>
        <dbReference type="EMBL" id="MBJ7639748.1"/>
    </source>
</evidence>
<keyword evidence="1" id="KW-0175">Coiled coil</keyword>
<evidence type="ECO:0000313" key="2">
    <source>
        <dbReference type="EMBL" id="MBJ7633410.1"/>
    </source>
</evidence>
<dbReference type="NCBIfam" id="TIGR03238">
    <property type="entry name" value="dnd_assoc_3"/>
    <property type="match status" value="1"/>
</dbReference>
<organism evidence="3 4">
    <name type="scientific">Weissella confusa</name>
    <name type="common">Lactobacillus confusus</name>
    <dbReference type="NCBI Taxonomy" id="1583"/>
    <lineage>
        <taxon>Bacteria</taxon>
        <taxon>Bacillati</taxon>
        <taxon>Bacillota</taxon>
        <taxon>Bacilli</taxon>
        <taxon>Lactobacillales</taxon>
        <taxon>Lactobacillaceae</taxon>
        <taxon>Weissella</taxon>
    </lineage>
</organism>
<dbReference type="RefSeq" id="WP_135411405.1">
    <property type="nucleotide sequence ID" value="NZ_JAAOCJ010000006.1"/>
</dbReference>
<proteinExistence type="predicted"/>
<keyword evidence="4" id="KW-1185">Reference proteome</keyword>
<dbReference type="Proteomes" id="UP000808038">
    <property type="component" value="Unassembled WGS sequence"/>
</dbReference>
<dbReference type="AlphaFoldDB" id="A0A4Z0RK42"/>